<sequence>MPSSCIGSWLSLKAMTMLSLAPLLSLLLLCVSDSRAETTVTQSPASLSVATGEKVTIRCITSTDIDDDMNWYQQKPGEPPKLLISEGNTLRPGVPSRFSSSGYGTDFVFTIENTLSEDVADYYCLQSDNMPLTVLCPLTETCRCCQCRYISCN</sequence>
<dbReference type="InterPro" id="IPR013106">
    <property type="entry name" value="Ig_V-set"/>
</dbReference>
<dbReference type="SUPFAM" id="SSF48726">
    <property type="entry name" value="Immunoglobulin"/>
    <property type="match status" value="1"/>
</dbReference>
<dbReference type="SMART" id="SM00406">
    <property type="entry name" value="IGv"/>
    <property type="match status" value="1"/>
</dbReference>
<feature type="chain" id="PRO_5034227867" description="Ig-like domain-containing protein" evidence="1">
    <location>
        <begin position="37"/>
        <end position="153"/>
    </location>
</feature>
<dbReference type="FunFam" id="2.60.40.10:FF:002314">
    <property type="entry name" value="Immunoglobulin kappa variable 5-2"/>
    <property type="match status" value="1"/>
</dbReference>
<dbReference type="Ensembl" id="ENSMSIT00000028662.1">
    <property type="protein sequence ID" value="ENSMSIP00000022722.1"/>
    <property type="gene ID" value="ENSMSIG00000019316.1"/>
</dbReference>
<keyword evidence="1" id="KW-0732">Signal</keyword>
<name>A0A8C6HJ44_MUSSI</name>
<dbReference type="Proteomes" id="UP000694415">
    <property type="component" value="Unplaced"/>
</dbReference>
<accession>A0A8C6HJ44</accession>
<feature type="signal peptide" evidence="1">
    <location>
        <begin position="1"/>
        <end position="36"/>
    </location>
</feature>
<protein>
    <recommendedName>
        <fullName evidence="2">Ig-like domain-containing protein</fullName>
    </recommendedName>
</protein>
<evidence type="ECO:0000256" key="1">
    <source>
        <dbReference type="SAM" id="SignalP"/>
    </source>
</evidence>
<evidence type="ECO:0000313" key="3">
    <source>
        <dbReference type="Ensembl" id="ENSMSIP00000022722.1"/>
    </source>
</evidence>
<dbReference type="GeneTree" id="ENSGT00940000164053"/>
<dbReference type="InterPro" id="IPR007110">
    <property type="entry name" value="Ig-like_dom"/>
</dbReference>
<dbReference type="InterPro" id="IPR013783">
    <property type="entry name" value="Ig-like_fold"/>
</dbReference>
<evidence type="ECO:0000259" key="2">
    <source>
        <dbReference type="PROSITE" id="PS50835"/>
    </source>
</evidence>
<proteinExistence type="predicted"/>
<reference evidence="3" key="1">
    <citation type="submission" date="2025-08" db="UniProtKB">
        <authorList>
            <consortium name="Ensembl"/>
        </authorList>
    </citation>
    <scope>IDENTIFICATION</scope>
</reference>
<dbReference type="Gene3D" id="2.60.40.10">
    <property type="entry name" value="Immunoglobulins"/>
    <property type="match status" value="1"/>
</dbReference>
<dbReference type="SMART" id="SM00409">
    <property type="entry name" value="IG"/>
    <property type="match status" value="1"/>
</dbReference>
<dbReference type="PROSITE" id="PS50835">
    <property type="entry name" value="IG_LIKE"/>
    <property type="match status" value="1"/>
</dbReference>
<reference evidence="3" key="2">
    <citation type="submission" date="2025-09" db="UniProtKB">
        <authorList>
            <consortium name="Ensembl"/>
        </authorList>
    </citation>
    <scope>IDENTIFICATION</scope>
</reference>
<dbReference type="InterPro" id="IPR036179">
    <property type="entry name" value="Ig-like_dom_sf"/>
</dbReference>
<dbReference type="AlphaFoldDB" id="A0A8C6HJ44"/>
<dbReference type="InterPro" id="IPR050150">
    <property type="entry name" value="IgV_Light_Chain"/>
</dbReference>
<evidence type="ECO:0000313" key="4">
    <source>
        <dbReference type="Proteomes" id="UP000694415"/>
    </source>
</evidence>
<organism evidence="3 4">
    <name type="scientific">Mus spicilegus</name>
    <name type="common">Mound-building mouse</name>
    <dbReference type="NCBI Taxonomy" id="10103"/>
    <lineage>
        <taxon>Eukaryota</taxon>
        <taxon>Metazoa</taxon>
        <taxon>Chordata</taxon>
        <taxon>Craniata</taxon>
        <taxon>Vertebrata</taxon>
        <taxon>Euteleostomi</taxon>
        <taxon>Mammalia</taxon>
        <taxon>Eutheria</taxon>
        <taxon>Euarchontoglires</taxon>
        <taxon>Glires</taxon>
        <taxon>Rodentia</taxon>
        <taxon>Myomorpha</taxon>
        <taxon>Muroidea</taxon>
        <taxon>Muridae</taxon>
        <taxon>Murinae</taxon>
        <taxon>Mus</taxon>
        <taxon>Mus</taxon>
    </lineage>
</organism>
<keyword evidence="4" id="KW-1185">Reference proteome</keyword>
<dbReference type="PANTHER" id="PTHR23267">
    <property type="entry name" value="IMMUNOGLOBULIN LIGHT CHAIN"/>
    <property type="match status" value="1"/>
</dbReference>
<feature type="domain" description="Ig-like" evidence="2">
    <location>
        <begin position="38"/>
        <end position="124"/>
    </location>
</feature>
<dbReference type="InterPro" id="IPR003599">
    <property type="entry name" value="Ig_sub"/>
</dbReference>
<dbReference type="Pfam" id="PF07686">
    <property type="entry name" value="V-set"/>
    <property type="match status" value="1"/>
</dbReference>